<feature type="non-terminal residue" evidence="3">
    <location>
        <position position="298"/>
    </location>
</feature>
<dbReference type="Pfam" id="PF08708">
    <property type="entry name" value="PriCT_1"/>
    <property type="match status" value="1"/>
</dbReference>
<evidence type="ECO:0000259" key="2">
    <source>
        <dbReference type="Pfam" id="PF09250"/>
    </source>
</evidence>
<feature type="domain" description="Primase C-terminal 1" evidence="1">
    <location>
        <begin position="138"/>
        <end position="197"/>
    </location>
</feature>
<evidence type="ECO:0008006" key="4">
    <source>
        <dbReference type="Google" id="ProtNLM"/>
    </source>
</evidence>
<organism evidence="3">
    <name type="scientific">marine sediment metagenome</name>
    <dbReference type="NCBI Taxonomy" id="412755"/>
    <lineage>
        <taxon>unclassified sequences</taxon>
        <taxon>metagenomes</taxon>
        <taxon>ecological metagenomes</taxon>
    </lineage>
</organism>
<accession>X1BI91</accession>
<feature type="domain" description="DNA primase/polymerase bifunctional N-terminal" evidence="2">
    <location>
        <begin position="2"/>
        <end position="113"/>
    </location>
</feature>
<name>X1BI91_9ZZZZ</name>
<dbReference type="InterPro" id="IPR014820">
    <property type="entry name" value="PriCT_1"/>
</dbReference>
<dbReference type="Pfam" id="PF09250">
    <property type="entry name" value="Prim-Pol"/>
    <property type="match status" value="1"/>
</dbReference>
<feature type="non-terminal residue" evidence="3">
    <location>
        <position position="1"/>
    </location>
</feature>
<evidence type="ECO:0000259" key="1">
    <source>
        <dbReference type="Pfam" id="PF08708"/>
    </source>
</evidence>
<evidence type="ECO:0000313" key="3">
    <source>
        <dbReference type="EMBL" id="GAG83823.1"/>
    </source>
</evidence>
<comment type="caution">
    <text evidence="3">The sequence shown here is derived from an EMBL/GenBank/DDBJ whole genome shotgun (WGS) entry which is preliminary data.</text>
</comment>
<dbReference type="InterPro" id="IPR015330">
    <property type="entry name" value="DNA_primase/pol_bifunc_N"/>
</dbReference>
<sequence length="298" mass="33743">ADANIGIITGIVSGLIVIDIDSDNGREGYIATFKEIHNTIWQKTGKANATQMFFRHPGDQSYQNTVSLLPEVDVRADGGYVVTPPSIHPNGTKYMWVINPVEMGLDDLLELPEEIRLKLITQETTKKKNIEGWVSEALLGVEEGRRTDTCVKLAGYYLRKFENDAEQTQILLQSWNERNSPPLDWKIIDQTIQSIMNLEAAKTKKEAGEIIDRIEILDYPDNSRRSFIVFLKEYGKSIEVDIDTLLTFIKFKRKFAEATLDVLKPIGQGRWDNIIRQKLPGAAIKVMSRDETSDETVA</sequence>
<dbReference type="AlphaFoldDB" id="X1BI91"/>
<proteinExistence type="predicted"/>
<dbReference type="EMBL" id="BART01017934">
    <property type="protein sequence ID" value="GAG83823.1"/>
    <property type="molecule type" value="Genomic_DNA"/>
</dbReference>
<reference evidence="3" key="1">
    <citation type="journal article" date="2014" name="Front. Microbiol.">
        <title>High frequency of phylogenetically diverse reductive dehalogenase-homologous genes in deep subseafloor sedimentary metagenomes.</title>
        <authorList>
            <person name="Kawai M."/>
            <person name="Futagami T."/>
            <person name="Toyoda A."/>
            <person name="Takaki Y."/>
            <person name="Nishi S."/>
            <person name="Hori S."/>
            <person name="Arai W."/>
            <person name="Tsubouchi T."/>
            <person name="Morono Y."/>
            <person name="Uchiyama I."/>
            <person name="Ito T."/>
            <person name="Fujiyama A."/>
            <person name="Inagaki F."/>
            <person name="Takami H."/>
        </authorList>
    </citation>
    <scope>NUCLEOTIDE SEQUENCE</scope>
    <source>
        <strain evidence="3">Expedition CK06-06</strain>
    </source>
</reference>
<dbReference type="SUPFAM" id="SSF56747">
    <property type="entry name" value="Prim-pol domain"/>
    <property type="match status" value="1"/>
</dbReference>
<gene>
    <name evidence="3" type="ORF">S01H4_33974</name>
</gene>
<protein>
    <recommendedName>
        <fullName evidence="4">DNA primase/polymerase bifunctional N-terminal domain-containing protein</fullName>
    </recommendedName>
</protein>